<proteinExistence type="predicted"/>
<dbReference type="EC" id="3.4.-.-" evidence="2"/>
<dbReference type="CDD" id="cd01066">
    <property type="entry name" value="APP_MetAP"/>
    <property type="match status" value="1"/>
</dbReference>
<protein>
    <submittedName>
        <fullName evidence="2">M24 family metallopeptidase</fullName>
        <ecNumber evidence="2">3.4.-.-</ecNumber>
    </submittedName>
</protein>
<evidence type="ECO:0000313" key="3">
    <source>
        <dbReference type="Proteomes" id="UP001291309"/>
    </source>
</evidence>
<dbReference type="PANTHER" id="PTHR46112">
    <property type="entry name" value="AMINOPEPTIDASE"/>
    <property type="match status" value="1"/>
</dbReference>
<keyword evidence="3" id="KW-1185">Reference proteome</keyword>
<dbReference type="Proteomes" id="UP001291309">
    <property type="component" value="Unassembled WGS sequence"/>
</dbReference>
<dbReference type="InterPro" id="IPR036005">
    <property type="entry name" value="Creatinase/aminopeptidase-like"/>
</dbReference>
<dbReference type="Pfam" id="PF00557">
    <property type="entry name" value="Peptidase_M24"/>
    <property type="match status" value="1"/>
</dbReference>
<dbReference type="RefSeq" id="WP_321549724.1">
    <property type="nucleotide sequence ID" value="NZ_JAXIVS010000013.1"/>
</dbReference>
<dbReference type="InterPro" id="IPR050659">
    <property type="entry name" value="Peptidase_M24B"/>
</dbReference>
<feature type="domain" description="Peptidase M24" evidence="1">
    <location>
        <begin position="142"/>
        <end position="334"/>
    </location>
</feature>
<dbReference type="EMBL" id="JAXIVS010000013">
    <property type="protein sequence ID" value="MDY7231012.1"/>
    <property type="molecule type" value="Genomic_DNA"/>
</dbReference>
<accession>A0ABU5HDY9</accession>
<sequence length="365" mass="40030">MTAPSAELEAKLARVRESLERHDLGAVRLRGVDWFAWATCGGSNVVLLTTDVGVAEVLITREGAWVLTDAIESARLEEEEVPPGLPVWSSPWVERTQLREDFVEEQRGGRRVASDRPSGQEVALPAELVEARHSLLPEELERYRALGRDAAEAMTEVMLAAKPEWTGWQLAGAGAEALWARGIHPALTLVGEERRLPLHRHATASREPLGARAMLVFCARRHGLFANLTRFVYFRQPSQEERQFVADVARVEAAAFRASRPGTTLGEVYAAMVQAYAACGHPGAEVYHHQGGSCGYLSRDDVAVPSSQVVLQPRNAMAWNPSLPGAKIEDTVVLGDGGGLENLTVDPRWPTFTVEGRVRPDLLVR</sequence>
<dbReference type="InterPro" id="IPR000994">
    <property type="entry name" value="Pept_M24"/>
</dbReference>
<dbReference type="Gene3D" id="3.90.230.10">
    <property type="entry name" value="Creatinase/methionine aminopeptidase superfamily"/>
    <property type="match status" value="1"/>
</dbReference>
<reference evidence="2 3" key="1">
    <citation type="submission" date="2023-12" db="EMBL/GenBank/DDBJ databases">
        <title>the genome sequence of Hyalangium sp. s54d21.</title>
        <authorList>
            <person name="Zhang X."/>
        </authorList>
    </citation>
    <scope>NUCLEOTIDE SEQUENCE [LARGE SCALE GENOMIC DNA]</scope>
    <source>
        <strain evidence="3">s54d21</strain>
    </source>
</reference>
<comment type="caution">
    <text evidence="2">The sequence shown here is derived from an EMBL/GenBank/DDBJ whole genome shotgun (WGS) entry which is preliminary data.</text>
</comment>
<dbReference type="PANTHER" id="PTHR46112:SF2">
    <property type="entry name" value="XAA-PRO AMINOPEPTIDASE P-RELATED"/>
    <property type="match status" value="1"/>
</dbReference>
<keyword evidence="2" id="KW-0378">Hydrolase</keyword>
<dbReference type="GO" id="GO:0016787">
    <property type="term" value="F:hydrolase activity"/>
    <property type="evidence" value="ECO:0007669"/>
    <property type="project" value="UniProtKB-KW"/>
</dbReference>
<organism evidence="2 3">
    <name type="scientific">Hyalangium rubrum</name>
    <dbReference type="NCBI Taxonomy" id="3103134"/>
    <lineage>
        <taxon>Bacteria</taxon>
        <taxon>Pseudomonadati</taxon>
        <taxon>Myxococcota</taxon>
        <taxon>Myxococcia</taxon>
        <taxon>Myxococcales</taxon>
        <taxon>Cystobacterineae</taxon>
        <taxon>Archangiaceae</taxon>
        <taxon>Hyalangium</taxon>
    </lineage>
</organism>
<evidence type="ECO:0000259" key="1">
    <source>
        <dbReference type="Pfam" id="PF00557"/>
    </source>
</evidence>
<gene>
    <name evidence="2" type="ORF">SYV04_31785</name>
</gene>
<name>A0ABU5HDY9_9BACT</name>
<dbReference type="SUPFAM" id="SSF55920">
    <property type="entry name" value="Creatinase/aminopeptidase"/>
    <property type="match status" value="1"/>
</dbReference>
<evidence type="ECO:0000313" key="2">
    <source>
        <dbReference type="EMBL" id="MDY7231012.1"/>
    </source>
</evidence>